<proteinExistence type="predicted"/>
<protein>
    <submittedName>
        <fullName evidence="1">Gluconate 2-dehydrogenase subunit 3-like protein</fullName>
    </submittedName>
</protein>
<dbReference type="OrthoDB" id="8400810at2"/>
<organism evidence="1 2">
    <name type="scientific">Sinimarinibacterium flocculans</name>
    <dbReference type="NCBI Taxonomy" id="985250"/>
    <lineage>
        <taxon>Bacteria</taxon>
        <taxon>Pseudomonadati</taxon>
        <taxon>Pseudomonadota</taxon>
        <taxon>Gammaproteobacteria</taxon>
        <taxon>Nevskiales</taxon>
        <taxon>Nevskiaceae</taxon>
        <taxon>Sinimarinibacterium</taxon>
    </lineage>
</organism>
<sequence>MTDGDAPRMPQRRVVLKAGGTALMGAWLLSGCESSQPVDDRLRGPDRPTPRARFLTDAELRTLRALVDRLIPAGLQPGAAAAHAEEAIDALLAAFMTDPPLIHAGGPYSDRAGGTRNDFERFMPLDDYEALAWRIVIEGSLGRPEREFNGPVVGLQQIYRDGLAHLEARAAQLATGVLPAALGDILRERLGDTPLSDVLDLVNSLTGTEGFADLPALLRDVIVLDYSDAQVQALIDVAFPGTLDGTYGAPEYGGNRDLVGWTSTGWPGDVQPRGWTDSEVIHRDPPGPFDALLPPSYGGVDFGPPAAGVRARPEFELPPLLIAAGETLAATIMNAEGSLAALQRRLAVQDRVRPEWIWRAAHG</sequence>
<name>A0A318EFD6_9GAMM</name>
<dbReference type="AlphaFoldDB" id="A0A318EFD6"/>
<accession>A0A318EFD6</accession>
<dbReference type="Pfam" id="PF13618">
    <property type="entry name" value="Gluconate_2-dh3"/>
    <property type="match status" value="1"/>
</dbReference>
<dbReference type="InterPro" id="IPR027056">
    <property type="entry name" value="Gluconate_2DH_su3"/>
</dbReference>
<reference evidence="1 2" key="1">
    <citation type="submission" date="2018-04" db="EMBL/GenBank/DDBJ databases">
        <title>Genomic Encyclopedia of Type Strains, Phase IV (KMG-IV): sequencing the most valuable type-strain genomes for metagenomic binning, comparative biology and taxonomic classification.</title>
        <authorList>
            <person name="Goeker M."/>
        </authorList>
    </citation>
    <scope>NUCLEOTIDE SEQUENCE [LARGE SCALE GENOMIC DNA]</scope>
    <source>
        <strain evidence="1 2">DSM 104150</strain>
    </source>
</reference>
<dbReference type="RefSeq" id="WP_110264395.1">
    <property type="nucleotide sequence ID" value="NZ_CAKZQT010000021.1"/>
</dbReference>
<dbReference type="Proteomes" id="UP000248330">
    <property type="component" value="Unassembled WGS sequence"/>
</dbReference>
<dbReference type="EMBL" id="QICN01000003">
    <property type="protein sequence ID" value="PXV69449.1"/>
    <property type="molecule type" value="Genomic_DNA"/>
</dbReference>
<gene>
    <name evidence="1" type="ORF">C8D93_10322</name>
</gene>
<evidence type="ECO:0000313" key="1">
    <source>
        <dbReference type="EMBL" id="PXV69449.1"/>
    </source>
</evidence>
<evidence type="ECO:0000313" key="2">
    <source>
        <dbReference type="Proteomes" id="UP000248330"/>
    </source>
</evidence>
<keyword evidence="2" id="KW-1185">Reference proteome</keyword>
<comment type="caution">
    <text evidence="1">The sequence shown here is derived from an EMBL/GenBank/DDBJ whole genome shotgun (WGS) entry which is preliminary data.</text>
</comment>